<keyword evidence="1" id="KW-0805">Transcription regulation</keyword>
<feature type="domain" description="IclR-ED" evidence="5">
    <location>
        <begin position="69"/>
        <end position="253"/>
    </location>
</feature>
<dbReference type="AlphaFoldDB" id="A0A2T2XF67"/>
<dbReference type="Pfam" id="PF01614">
    <property type="entry name" value="IclR_C"/>
    <property type="match status" value="1"/>
</dbReference>
<evidence type="ECO:0000256" key="2">
    <source>
        <dbReference type="ARBA" id="ARBA00023125"/>
    </source>
</evidence>
<dbReference type="SUPFAM" id="SSF46785">
    <property type="entry name" value="Winged helix' DNA-binding domain"/>
    <property type="match status" value="1"/>
</dbReference>
<comment type="caution">
    <text evidence="6">The sequence shown here is derived from an EMBL/GenBank/DDBJ whole genome shotgun (WGS) entry which is preliminary data.</text>
</comment>
<dbReference type="EMBL" id="PXYW01000026">
    <property type="protein sequence ID" value="PSR33140.1"/>
    <property type="molecule type" value="Genomic_DNA"/>
</dbReference>
<dbReference type="GO" id="GO:0045892">
    <property type="term" value="P:negative regulation of DNA-templated transcription"/>
    <property type="evidence" value="ECO:0007669"/>
    <property type="project" value="TreeGrafter"/>
</dbReference>
<dbReference type="Gene3D" id="3.30.450.40">
    <property type="match status" value="1"/>
</dbReference>
<dbReference type="Gene3D" id="1.10.10.10">
    <property type="entry name" value="Winged helix-like DNA-binding domain superfamily/Winged helix DNA-binding domain"/>
    <property type="match status" value="1"/>
</dbReference>
<evidence type="ECO:0000313" key="7">
    <source>
        <dbReference type="Proteomes" id="UP000242972"/>
    </source>
</evidence>
<dbReference type="InterPro" id="IPR050707">
    <property type="entry name" value="HTH_MetabolicPath_Reg"/>
</dbReference>
<dbReference type="PROSITE" id="PS51077">
    <property type="entry name" value="HTH_ICLR"/>
    <property type="match status" value="1"/>
</dbReference>
<dbReference type="SMART" id="SM00346">
    <property type="entry name" value="HTH_ICLR"/>
    <property type="match status" value="1"/>
</dbReference>
<feature type="domain" description="HTH iclR-type" evidence="4">
    <location>
        <begin position="5"/>
        <end position="68"/>
    </location>
</feature>
<dbReference type="GO" id="GO:0003677">
    <property type="term" value="F:DNA binding"/>
    <property type="evidence" value="ECO:0007669"/>
    <property type="project" value="UniProtKB-KW"/>
</dbReference>
<reference evidence="6 7" key="1">
    <citation type="journal article" date="2014" name="BMC Genomics">
        <title>Comparison of environmental and isolate Sulfobacillus genomes reveals diverse carbon, sulfur, nitrogen, and hydrogen metabolisms.</title>
        <authorList>
            <person name="Justice N.B."/>
            <person name="Norman A."/>
            <person name="Brown C.T."/>
            <person name="Singh A."/>
            <person name="Thomas B.C."/>
            <person name="Banfield J.F."/>
        </authorList>
    </citation>
    <scope>NUCLEOTIDE SEQUENCE [LARGE SCALE GENOMIC DNA]</scope>
    <source>
        <strain evidence="6">AMDSBA4</strain>
    </source>
</reference>
<dbReference type="PROSITE" id="PS51078">
    <property type="entry name" value="ICLR_ED"/>
    <property type="match status" value="1"/>
</dbReference>
<evidence type="ECO:0000256" key="3">
    <source>
        <dbReference type="ARBA" id="ARBA00023163"/>
    </source>
</evidence>
<protein>
    <submittedName>
        <fullName evidence="6">IclR family transcriptional regulator</fullName>
    </submittedName>
</protein>
<proteinExistence type="predicted"/>
<gene>
    <name evidence="6" type="ORF">C7B46_11260</name>
</gene>
<name>A0A2T2XF67_9FIRM</name>
<dbReference type="InterPro" id="IPR036390">
    <property type="entry name" value="WH_DNA-bd_sf"/>
</dbReference>
<evidence type="ECO:0000259" key="4">
    <source>
        <dbReference type="PROSITE" id="PS51077"/>
    </source>
</evidence>
<evidence type="ECO:0000259" key="5">
    <source>
        <dbReference type="PROSITE" id="PS51078"/>
    </source>
</evidence>
<dbReference type="InterPro" id="IPR014757">
    <property type="entry name" value="Tscrpt_reg_IclR_C"/>
</dbReference>
<evidence type="ECO:0000256" key="1">
    <source>
        <dbReference type="ARBA" id="ARBA00023015"/>
    </source>
</evidence>
<dbReference type="InterPro" id="IPR029016">
    <property type="entry name" value="GAF-like_dom_sf"/>
</dbReference>
<sequence>MEYDVPSVTTAVRILKVLSRYRHKSCSLKEISELAHVNKTSCLRILRTLEREDFIKYDSKRKEYSLGPYLIPLGKRALELNPAVTTATAELAVIAQRTQLTTVLVRRVSRDRVMYLATEEPPGNHPKISVSIGQHVPIAGVSFGRCFIAYDEDSEWNHFVELGLVSYTPHSIVDPILFIQTLRQIRHDGYSISRGSLTPGLSAIAAPVFNQESHVEFVVACLAMTSELDSTREMDIVHVILDSTRKLSEFNGYQGQHDAQPLEDYSW</sequence>
<organism evidence="6 7">
    <name type="scientific">Sulfobacillus benefaciens</name>
    <dbReference type="NCBI Taxonomy" id="453960"/>
    <lineage>
        <taxon>Bacteria</taxon>
        <taxon>Bacillati</taxon>
        <taxon>Bacillota</taxon>
        <taxon>Clostridia</taxon>
        <taxon>Eubacteriales</taxon>
        <taxon>Clostridiales Family XVII. Incertae Sedis</taxon>
        <taxon>Sulfobacillus</taxon>
    </lineage>
</organism>
<accession>A0A2T2XF67</accession>
<dbReference type="PANTHER" id="PTHR30136:SF8">
    <property type="entry name" value="TRANSCRIPTIONAL REGULATORY PROTEIN"/>
    <property type="match status" value="1"/>
</dbReference>
<dbReference type="GO" id="GO:0003700">
    <property type="term" value="F:DNA-binding transcription factor activity"/>
    <property type="evidence" value="ECO:0007669"/>
    <property type="project" value="TreeGrafter"/>
</dbReference>
<dbReference type="Proteomes" id="UP000242972">
    <property type="component" value="Unassembled WGS sequence"/>
</dbReference>
<dbReference type="InterPro" id="IPR005471">
    <property type="entry name" value="Tscrpt_reg_IclR_N"/>
</dbReference>
<dbReference type="SUPFAM" id="SSF55781">
    <property type="entry name" value="GAF domain-like"/>
    <property type="match status" value="1"/>
</dbReference>
<dbReference type="PANTHER" id="PTHR30136">
    <property type="entry name" value="HELIX-TURN-HELIX TRANSCRIPTIONAL REGULATOR, ICLR FAMILY"/>
    <property type="match status" value="1"/>
</dbReference>
<dbReference type="InterPro" id="IPR036388">
    <property type="entry name" value="WH-like_DNA-bd_sf"/>
</dbReference>
<dbReference type="Pfam" id="PF09339">
    <property type="entry name" value="HTH_IclR"/>
    <property type="match status" value="1"/>
</dbReference>
<keyword evidence="2" id="KW-0238">DNA-binding</keyword>
<evidence type="ECO:0000313" key="6">
    <source>
        <dbReference type="EMBL" id="PSR33140.1"/>
    </source>
</evidence>
<keyword evidence="3" id="KW-0804">Transcription</keyword>